<dbReference type="AlphaFoldDB" id="A0A1R4FY45"/>
<sequence length="183" mass="20398">MANNDFEHYKGWAVDLAIDLVNTAATDDDRLAHAGDVAELLARHHVAARRRASDDDATHLRAVRGQLRAVMDADDIAQAAPSLNSLAAEGGCTPRLSNHDGHDWHLDHHIPGDLLWRHVAAECAAGLMDFVLRHSPRRLRSCAASDCSRYFADRTRNASARFCPQRGCANRTRVRRHRQAREL</sequence>
<evidence type="ECO:0000259" key="1">
    <source>
        <dbReference type="Pfam" id="PF11706"/>
    </source>
</evidence>
<dbReference type="RefSeq" id="WP_179204259.1">
    <property type="nucleotide sequence ID" value="NZ_FUHW01000024.1"/>
</dbReference>
<gene>
    <name evidence="2" type="ORF">FM101_06500</name>
</gene>
<protein>
    <recommendedName>
        <fullName evidence="1">Zinc finger CGNR domain-containing protein</fullName>
    </recommendedName>
</protein>
<proteinExistence type="predicted"/>
<dbReference type="Proteomes" id="UP000195913">
    <property type="component" value="Unassembled WGS sequence"/>
</dbReference>
<dbReference type="InterPro" id="IPR021005">
    <property type="entry name" value="Znf_CGNR"/>
</dbReference>
<evidence type="ECO:0000313" key="2">
    <source>
        <dbReference type="EMBL" id="SJM60825.1"/>
    </source>
</evidence>
<dbReference type="Gene3D" id="1.10.3300.10">
    <property type="entry name" value="Jann2411-like domain"/>
    <property type="match status" value="1"/>
</dbReference>
<keyword evidence="3" id="KW-1185">Reference proteome</keyword>
<feature type="domain" description="Zinc finger CGNR" evidence="1">
    <location>
        <begin position="138"/>
        <end position="179"/>
    </location>
</feature>
<dbReference type="SUPFAM" id="SSF160904">
    <property type="entry name" value="Jann2411-like"/>
    <property type="match status" value="1"/>
</dbReference>
<dbReference type="Pfam" id="PF07336">
    <property type="entry name" value="ABATE"/>
    <property type="match status" value="1"/>
</dbReference>
<dbReference type="EMBL" id="FUHW01000024">
    <property type="protein sequence ID" value="SJM60825.1"/>
    <property type="molecule type" value="Genomic_DNA"/>
</dbReference>
<dbReference type="PANTHER" id="PTHR35525">
    <property type="entry name" value="BLL6575 PROTEIN"/>
    <property type="match status" value="1"/>
</dbReference>
<reference evidence="2 3" key="1">
    <citation type="submission" date="2017-02" db="EMBL/GenBank/DDBJ databases">
        <authorList>
            <person name="Peterson S.W."/>
        </authorList>
    </citation>
    <scope>NUCLEOTIDE SEQUENCE [LARGE SCALE GENOMIC DNA]</scope>
    <source>
        <strain evidence="2 3">B Ar 00.02</strain>
    </source>
</reference>
<accession>A0A1R4FY45</accession>
<evidence type="ECO:0000313" key="3">
    <source>
        <dbReference type="Proteomes" id="UP000195913"/>
    </source>
</evidence>
<name>A0A1R4FY45_9MICC</name>
<dbReference type="PANTHER" id="PTHR35525:SF3">
    <property type="entry name" value="BLL6575 PROTEIN"/>
    <property type="match status" value="1"/>
</dbReference>
<dbReference type="InterPro" id="IPR010852">
    <property type="entry name" value="ABATE"/>
</dbReference>
<organism evidence="2 3">
    <name type="scientific">Arthrobacter rhombi</name>
    <dbReference type="NCBI Taxonomy" id="71253"/>
    <lineage>
        <taxon>Bacteria</taxon>
        <taxon>Bacillati</taxon>
        <taxon>Actinomycetota</taxon>
        <taxon>Actinomycetes</taxon>
        <taxon>Micrococcales</taxon>
        <taxon>Micrococcaceae</taxon>
        <taxon>Arthrobacter</taxon>
    </lineage>
</organism>
<dbReference type="InterPro" id="IPR023286">
    <property type="entry name" value="ABATE_dom_sf"/>
</dbReference>
<dbReference type="Pfam" id="PF11706">
    <property type="entry name" value="zf-CGNR"/>
    <property type="match status" value="1"/>
</dbReference>